<name>A0A3P8D317_9TREM</name>
<proteinExistence type="predicted"/>
<sequence>MRCNGIFNDRHIVQIVCKIGEKLICLFLIIMSEQTCHHKQFVRI</sequence>
<dbReference type="Proteomes" id="UP000277204">
    <property type="component" value="Unassembled WGS sequence"/>
</dbReference>
<gene>
    <name evidence="1" type="ORF">SMRZ_LOCUS10530</name>
</gene>
<accession>A0A3P8D317</accession>
<organism evidence="1 2">
    <name type="scientific">Schistosoma margrebowiei</name>
    <dbReference type="NCBI Taxonomy" id="48269"/>
    <lineage>
        <taxon>Eukaryota</taxon>
        <taxon>Metazoa</taxon>
        <taxon>Spiralia</taxon>
        <taxon>Lophotrochozoa</taxon>
        <taxon>Platyhelminthes</taxon>
        <taxon>Trematoda</taxon>
        <taxon>Digenea</taxon>
        <taxon>Strigeidida</taxon>
        <taxon>Schistosomatoidea</taxon>
        <taxon>Schistosomatidae</taxon>
        <taxon>Schistosoma</taxon>
    </lineage>
</organism>
<reference evidence="1 2" key="1">
    <citation type="submission" date="2018-11" db="EMBL/GenBank/DDBJ databases">
        <authorList>
            <consortium name="Pathogen Informatics"/>
        </authorList>
    </citation>
    <scope>NUCLEOTIDE SEQUENCE [LARGE SCALE GENOMIC DNA]</scope>
    <source>
        <strain evidence="1 2">Zambia</strain>
    </source>
</reference>
<keyword evidence="2" id="KW-1185">Reference proteome</keyword>
<protein>
    <submittedName>
        <fullName evidence="1">Uncharacterized protein</fullName>
    </submittedName>
</protein>
<dbReference type="EMBL" id="UZAI01005487">
    <property type="protein sequence ID" value="VDO90745.1"/>
    <property type="molecule type" value="Genomic_DNA"/>
</dbReference>
<evidence type="ECO:0000313" key="2">
    <source>
        <dbReference type="Proteomes" id="UP000277204"/>
    </source>
</evidence>
<dbReference type="AlphaFoldDB" id="A0A3P8D317"/>
<evidence type="ECO:0000313" key="1">
    <source>
        <dbReference type="EMBL" id="VDO90745.1"/>
    </source>
</evidence>